<gene>
    <name evidence="3" type="ORF">AB205_0134850</name>
</gene>
<dbReference type="AlphaFoldDB" id="A0A2G9QIW3"/>
<keyword evidence="4" id="KW-1185">Reference proteome</keyword>
<evidence type="ECO:0000256" key="2">
    <source>
        <dbReference type="SAM" id="MobiDB-lite"/>
    </source>
</evidence>
<feature type="compositionally biased region" description="Polar residues" evidence="2">
    <location>
        <begin position="1"/>
        <end position="19"/>
    </location>
</feature>
<feature type="coiled-coil region" evidence="1">
    <location>
        <begin position="222"/>
        <end position="249"/>
    </location>
</feature>
<dbReference type="EMBL" id="KV976770">
    <property type="protein sequence ID" value="PIO15497.1"/>
    <property type="molecule type" value="Genomic_DNA"/>
</dbReference>
<reference evidence="4" key="1">
    <citation type="journal article" date="2017" name="Nat. Commun.">
        <title>The North American bullfrog draft genome provides insight into hormonal regulation of long noncoding RNA.</title>
        <authorList>
            <person name="Hammond S.A."/>
            <person name="Warren R.L."/>
            <person name="Vandervalk B.P."/>
            <person name="Kucuk E."/>
            <person name="Khan H."/>
            <person name="Gibb E.A."/>
            <person name="Pandoh P."/>
            <person name="Kirk H."/>
            <person name="Zhao Y."/>
            <person name="Jones M."/>
            <person name="Mungall A.J."/>
            <person name="Coope R."/>
            <person name="Pleasance S."/>
            <person name="Moore R.A."/>
            <person name="Holt R.A."/>
            <person name="Round J.M."/>
            <person name="Ohora S."/>
            <person name="Walle B.V."/>
            <person name="Veldhoen N."/>
            <person name="Helbing C.C."/>
            <person name="Birol I."/>
        </authorList>
    </citation>
    <scope>NUCLEOTIDE SEQUENCE [LARGE SCALE GENOMIC DNA]</scope>
</reference>
<feature type="region of interest" description="Disordered" evidence="2">
    <location>
        <begin position="1"/>
        <end position="26"/>
    </location>
</feature>
<sequence length="258" mass="30069">MAETLSVTSAEESPEPQTSRSRRRYKATNMAFEEMVEMVDILRREDYDAKNGPYTRPNMRKDQIMSSVVITLEQKFRIKRAKEQLRKRWSDLKTRETEQYRRIKKTIVHHFKARFHIPISGLKYQCAKYTFSFILIGEKRLRQQSEDTRTPQTHLPELVINPSPSPRPCPPEDLEEGEVEEVAEICTPSSDVLIVAGQAVDPFSTDSAQRLIGQIMVWNGHIDVMRNQIDNMRNRLDSMQQEMKNMIDVLGRIKSVFP</sequence>
<accession>A0A2G9QIW3</accession>
<evidence type="ECO:0000313" key="4">
    <source>
        <dbReference type="Proteomes" id="UP000228934"/>
    </source>
</evidence>
<evidence type="ECO:0000256" key="1">
    <source>
        <dbReference type="SAM" id="Coils"/>
    </source>
</evidence>
<dbReference type="Proteomes" id="UP000228934">
    <property type="component" value="Unassembled WGS sequence"/>
</dbReference>
<evidence type="ECO:0000313" key="3">
    <source>
        <dbReference type="EMBL" id="PIO15497.1"/>
    </source>
</evidence>
<name>A0A2G9QIW3_AQUCT</name>
<keyword evidence="1" id="KW-0175">Coiled coil</keyword>
<evidence type="ECO:0008006" key="5">
    <source>
        <dbReference type="Google" id="ProtNLM"/>
    </source>
</evidence>
<organism evidence="3 4">
    <name type="scientific">Aquarana catesbeiana</name>
    <name type="common">American bullfrog</name>
    <name type="synonym">Rana catesbeiana</name>
    <dbReference type="NCBI Taxonomy" id="8400"/>
    <lineage>
        <taxon>Eukaryota</taxon>
        <taxon>Metazoa</taxon>
        <taxon>Chordata</taxon>
        <taxon>Craniata</taxon>
        <taxon>Vertebrata</taxon>
        <taxon>Euteleostomi</taxon>
        <taxon>Amphibia</taxon>
        <taxon>Batrachia</taxon>
        <taxon>Anura</taxon>
        <taxon>Neobatrachia</taxon>
        <taxon>Ranoidea</taxon>
        <taxon>Ranidae</taxon>
        <taxon>Aquarana</taxon>
    </lineage>
</organism>
<proteinExistence type="predicted"/>
<feature type="region of interest" description="Disordered" evidence="2">
    <location>
        <begin position="144"/>
        <end position="174"/>
    </location>
</feature>
<protein>
    <recommendedName>
        <fullName evidence="5">Myb/SANT-like DNA-binding domain-containing protein</fullName>
    </recommendedName>
</protein>